<feature type="domain" description="Amidase" evidence="2">
    <location>
        <begin position="31"/>
        <end position="138"/>
    </location>
</feature>
<evidence type="ECO:0000313" key="4">
    <source>
        <dbReference type="Proteomes" id="UP001172645"/>
    </source>
</evidence>
<dbReference type="PANTHER" id="PTHR11895:SF7">
    <property type="entry name" value="GLUTAMYL-TRNA(GLN) AMIDOTRANSFERASE SUBUNIT A, MITOCHONDRIAL"/>
    <property type="match status" value="1"/>
</dbReference>
<comment type="similarity">
    <text evidence="1">Belongs to the amidase family.</text>
</comment>
<evidence type="ECO:0000256" key="1">
    <source>
        <dbReference type="ARBA" id="ARBA00009199"/>
    </source>
</evidence>
<dbReference type="PANTHER" id="PTHR11895">
    <property type="entry name" value="TRANSAMIDASE"/>
    <property type="match status" value="1"/>
</dbReference>
<name>A0ABT7JYC3_9HYPH</name>
<gene>
    <name evidence="3" type="ORF">PY649_18615</name>
</gene>
<dbReference type="InterPro" id="IPR023631">
    <property type="entry name" value="Amidase_dom"/>
</dbReference>
<dbReference type="Proteomes" id="UP001172645">
    <property type="component" value="Unassembled WGS sequence"/>
</dbReference>
<dbReference type="InterPro" id="IPR000120">
    <property type="entry name" value="Amidase"/>
</dbReference>
<reference evidence="3" key="1">
    <citation type="submission" date="2023-06" db="EMBL/GenBank/DDBJ databases">
        <title>Phylogenetic Diversity of Rhizobium strains.</title>
        <authorList>
            <person name="Moura F.T."/>
            <person name="Helene L.C.F."/>
            <person name="Hungria M."/>
        </authorList>
    </citation>
    <scope>NUCLEOTIDE SEQUENCE</scope>
    <source>
        <strain evidence="3">CCGE526</strain>
    </source>
</reference>
<keyword evidence="4" id="KW-1185">Reference proteome</keyword>
<sequence length="152" mass="16404">MSAANQYALAKPLGIRSSLDFLASGTATLADLVKQAIDGANALNSRLHAIATIATDRPLRDAAESAKRWREGRARSLEEIPIAVKDLIDTEDMETGYGSAAYHGHIPCADAEVVRQLRQQGAIIVGKTTTHEFALGDDNLKHKFRGHTKSGR</sequence>
<accession>A0ABT7JYC3</accession>
<proteinExistence type="inferred from homology"/>
<dbReference type="SUPFAM" id="SSF75304">
    <property type="entry name" value="Amidase signature (AS) enzymes"/>
    <property type="match status" value="1"/>
</dbReference>
<evidence type="ECO:0000259" key="2">
    <source>
        <dbReference type="Pfam" id="PF01425"/>
    </source>
</evidence>
<evidence type="ECO:0000313" key="3">
    <source>
        <dbReference type="EMBL" id="MDL2400922.1"/>
    </source>
</evidence>
<dbReference type="InterPro" id="IPR036928">
    <property type="entry name" value="AS_sf"/>
</dbReference>
<comment type="caution">
    <text evidence="3">The sequence shown here is derived from an EMBL/GenBank/DDBJ whole genome shotgun (WGS) entry which is preliminary data.</text>
</comment>
<organism evidence="3 4">
    <name type="scientific">Rhizobium mayense</name>
    <dbReference type="NCBI Taxonomy" id="1312184"/>
    <lineage>
        <taxon>Bacteria</taxon>
        <taxon>Pseudomonadati</taxon>
        <taxon>Pseudomonadota</taxon>
        <taxon>Alphaproteobacteria</taxon>
        <taxon>Hyphomicrobiales</taxon>
        <taxon>Rhizobiaceae</taxon>
        <taxon>Rhizobium/Agrobacterium group</taxon>
        <taxon>Rhizobium</taxon>
    </lineage>
</organism>
<protein>
    <submittedName>
        <fullName evidence="3">Amidase family protein</fullName>
    </submittedName>
</protein>
<dbReference type="Pfam" id="PF01425">
    <property type="entry name" value="Amidase"/>
    <property type="match status" value="1"/>
</dbReference>
<dbReference type="RefSeq" id="WP_285870085.1">
    <property type="nucleotide sequence ID" value="NZ_JARFYM010000015.1"/>
</dbReference>
<dbReference type="Gene3D" id="3.90.1300.10">
    <property type="entry name" value="Amidase signature (AS) domain"/>
    <property type="match status" value="1"/>
</dbReference>
<dbReference type="EMBL" id="JARFYM010000015">
    <property type="protein sequence ID" value="MDL2400922.1"/>
    <property type="molecule type" value="Genomic_DNA"/>
</dbReference>